<dbReference type="OrthoDB" id="5933722at2"/>
<evidence type="ECO:0000313" key="10">
    <source>
        <dbReference type="Proteomes" id="UP000240971"/>
    </source>
</evidence>
<keyword evidence="3 6" id="KW-0812">Transmembrane</keyword>
<evidence type="ECO:0000259" key="8">
    <source>
        <dbReference type="Pfam" id="PF12704"/>
    </source>
</evidence>
<evidence type="ECO:0000256" key="1">
    <source>
        <dbReference type="ARBA" id="ARBA00004651"/>
    </source>
</evidence>
<dbReference type="PANTHER" id="PTHR30572">
    <property type="entry name" value="MEMBRANE COMPONENT OF TRANSPORTER-RELATED"/>
    <property type="match status" value="1"/>
</dbReference>
<evidence type="ECO:0000256" key="3">
    <source>
        <dbReference type="ARBA" id="ARBA00022692"/>
    </source>
</evidence>
<dbReference type="PANTHER" id="PTHR30572:SF18">
    <property type="entry name" value="ABC-TYPE MACROLIDE FAMILY EXPORT SYSTEM PERMEASE COMPONENT 2"/>
    <property type="match status" value="1"/>
</dbReference>
<evidence type="ECO:0000256" key="4">
    <source>
        <dbReference type="ARBA" id="ARBA00022989"/>
    </source>
</evidence>
<dbReference type="InterPro" id="IPR050250">
    <property type="entry name" value="Macrolide_Exporter_MacB"/>
</dbReference>
<gene>
    <name evidence="9" type="ORF">CLV51_107249</name>
</gene>
<keyword evidence="5 6" id="KW-0472">Membrane</keyword>
<keyword evidence="4 6" id="KW-1133">Transmembrane helix</keyword>
<evidence type="ECO:0000256" key="2">
    <source>
        <dbReference type="ARBA" id="ARBA00022475"/>
    </source>
</evidence>
<keyword evidence="2" id="KW-1003">Cell membrane</keyword>
<dbReference type="GO" id="GO:0022857">
    <property type="term" value="F:transmembrane transporter activity"/>
    <property type="evidence" value="ECO:0007669"/>
    <property type="project" value="TreeGrafter"/>
</dbReference>
<keyword evidence="10" id="KW-1185">Reference proteome</keyword>
<accession>A0A2P8HCH9</accession>
<evidence type="ECO:0000313" key="9">
    <source>
        <dbReference type="EMBL" id="PSL43937.1"/>
    </source>
</evidence>
<proteinExistence type="predicted"/>
<name>A0A2P8HCH9_CHINA</name>
<feature type="transmembrane region" description="Helical" evidence="6">
    <location>
        <begin position="687"/>
        <end position="711"/>
    </location>
</feature>
<comment type="caution">
    <text evidence="9">The sequence shown here is derived from an EMBL/GenBank/DDBJ whole genome shotgun (WGS) entry which is preliminary data.</text>
</comment>
<comment type="subcellular location">
    <subcellularLocation>
        <location evidence="1">Cell membrane</location>
        <topology evidence="1">Multi-pass membrane protein</topology>
    </subcellularLocation>
</comment>
<dbReference type="RefSeq" id="WP_106530900.1">
    <property type="nucleotide sequence ID" value="NZ_PYAW01000007.1"/>
</dbReference>
<feature type="transmembrane region" description="Helical" evidence="6">
    <location>
        <begin position="390"/>
        <end position="413"/>
    </location>
</feature>
<dbReference type="InterPro" id="IPR003838">
    <property type="entry name" value="ABC3_permease_C"/>
</dbReference>
<evidence type="ECO:0000259" key="7">
    <source>
        <dbReference type="Pfam" id="PF02687"/>
    </source>
</evidence>
<feature type="domain" description="MacB-like periplasmic core" evidence="8">
    <location>
        <begin position="20"/>
        <end position="248"/>
    </location>
</feature>
<feature type="transmembrane region" description="Helical" evidence="6">
    <location>
        <begin position="434"/>
        <end position="454"/>
    </location>
</feature>
<organism evidence="9 10">
    <name type="scientific">Chitinophaga niastensis</name>
    <dbReference type="NCBI Taxonomy" id="536980"/>
    <lineage>
        <taxon>Bacteria</taxon>
        <taxon>Pseudomonadati</taxon>
        <taxon>Bacteroidota</taxon>
        <taxon>Chitinophagia</taxon>
        <taxon>Chitinophagales</taxon>
        <taxon>Chitinophagaceae</taxon>
        <taxon>Chitinophaga</taxon>
    </lineage>
</organism>
<feature type="domain" description="MacB-like periplasmic core" evidence="8">
    <location>
        <begin position="523"/>
        <end position="611"/>
    </location>
</feature>
<feature type="transmembrane region" description="Helical" evidence="6">
    <location>
        <begin position="293"/>
        <end position="315"/>
    </location>
</feature>
<reference evidence="9 10" key="1">
    <citation type="submission" date="2018-03" db="EMBL/GenBank/DDBJ databases">
        <title>Genomic Encyclopedia of Archaeal and Bacterial Type Strains, Phase II (KMG-II): from individual species to whole genera.</title>
        <authorList>
            <person name="Goeker M."/>
        </authorList>
    </citation>
    <scope>NUCLEOTIDE SEQUENCE [LARGE SCALE GENOMIC DNA]</scope>
    <source>
        <strain evidence="9 10">DSM 24859</strain>
    </source>
</reference>
<protein>
    <submittedName>
        <fullName evidence="9">Putative ABC transport system permease protein</fullName>
    </submittedName>
</protein>
<dbReference type="GO" id="GO:0005886">
    <property type="term" value="C:plasma membrane"/>
    <property type="evidence" value="ECO:0007669"/>
    <property type="project" value="UniProtKB-SubCell"/>
</dbReference>
<sequence>MFKNYLKIAFRNFARNKVFSFINIFGLSVGLVTCLLILLYIFDESSFDKHHKDGERIFRIASVSSNNESWAAAAAPVAWDVKSDLPEVEQVTRLLTFPDIEKMVLKYEDHSDRKEFLEPNGYYVDSTFFQIFTYDFTYGNTATALNQPNSMVISDELAHKFFGNNNPIGKLIMVNTPMGGFTYTVYGVFNKSRYKSHIPANFFLSMRNNDMGKWVEGQTSWAFNNVFFTYVKLKEHTNSEVFLQKLKRLFELRASKDLKAAGISKSLFIQPMQDIYLHSALGNEIAANGNITYLYILGSIAVFILLIACINFMNLSTARSEKRGKEVGVRKVMGAGKRSLIRQFLGESIVMSLAALVIALIIVSILLPVFNRLTQKHMQMMDNPRLLLCVMVLTLSTGLLAGFYPAFYLSAFMPVSVLKGKMKNSLSSSVIRKGLVVFQFTISICLILAAIVIWQQLDLFKNQQLGFNKTRQIILPLQVGFNNSESNYTLLRDEILKNPQIKTVTCGSTYPGIPNVNDLLFYGEGKTVNDVVDVELSAIDGGYFETLGIKLLSGRTFSGNSRADSTGIILNESAVKKLGYTIDNAIGKKIQSDLANNHFSMQIIGVVRDYNFESLHSPIKPLGFTHALFVNKYSYMIANFSATDYTGLLANLEVSWKKVIPQSPFIYSFLDQDFQRNYEKEQLTSRIVIYFTVIAILIACLGLLGLAIFSAEQRTKEIGIRKVLGASVSSVTALLSKEFIRLVIIAIIIASPLSWYMMNKWLENFAYRIHLSWWMFCTAGALAIFITMITVIFQSVKAALTNPIKSLKME</sequence>
<feature type="transmembrane region" description="Helical" evidence="6">
    <location>
        <begin position="773"/>
        <end position="800"/>
    </location>
</feature>
<feature type="transmembrane region" description="Helical" evidence="6">
    <location>
        <begin position="739"/>
        <end position="758"/>
    </location>
</feature>
<feature type="domain" description="ABC3 transporter permease C-terminal" evidence="7">
    <location>
        <begin position="299"/>
        <end position="410"/>
    </location>
</feature>
<dbReference type="EMBL" id="PYAW01000007">
    <property type="protein sequence ID" value="PSL43937.1"/>
    <property type="molecule type" value="Genomic_DNA"/>
</dbReference>
<feature type="domain" description="ABC3 transporter permease C-terminal" evidence="7">
    <location>
        <begin position="691"/>
        <end position="802"/>
    </location>
</feature>
<evidence type="ECO:0000256" key="6">
    <source>
        <dbReference type="SAM" id="Phobius"/>
    </source>
</evidence>
<dbReference type="Proteomes" id="UP000240971">
    <property type="component" value="Unassembled WGS sequence"/>
</dbReference>
<dbReference type="Pfam" id="PF02687">
    <property type="entry name" value="FtsX"/>
    <property type="match status" value="2"/>
</dbReference>
<feature type="transmembrane region" description="Helical" evidence="6">
    <location>
        <begin position="348"/>
        <end position="370"/>
    </location>
</feature>
<dbReference type="AlphaFoldDB" id="A0A2P8HCH9"/>
<evidence type="ECO:0000256" key="5">
    <source>
        <dbReference type="ARBA" id="ARBA00023136"/>
    </source>
</evidence>
<feature type="transmembrane region" description="Helical" evidence="6">
    <location>
        <begin position="21"/>
        <end position="42"/>
    </location>
</feature>
<dbReference type="Pfam" id="PF12704">
    <property type="entry name" value="MacB_PCD"/>
    <property type="match status" value="2"/>
</dbReference>
<dbReference type="InterPro" id="IPR025857">
    <property type="entry name" value="MacB_PCD"/>
</dbReference>